<keyword evidence="5" id="KW-1185">Reference proteome</keyword>
<feature type="domain" description="DUF7507" evidence="3">
    <location>
        <begin position="2274"/>
        <end position="2378"/>
    </location>
</feature>
<feature type="domain" description="DUF7507" evidence="3">
    <location>
        <begin position="3685"/>
        <end position="3788"/>
    </location>
</feature>
<feature type="domain" description="DUF7507" evidence="3">
    <location>
        <begin position="1218"/>
        <end position="1325"/>
    </location>
</feature>
<dbReference type="InterPro" id="IPR006626">
    <property type="entry name" value="PbH1"/>
</dbReference>
<reference evidence="5" key="1">
    <citation type="submission" date="2019-02" db="EMBL/GenBank/DDBJ databases">
        <title>Glaciihabitans arcticus sp. nov., a psychrotolerant bacterium isolated from polar soil.</title>
        <authorList>
            <person name="Dahal R.H."/>
        </authorList>
    </citation>
    <scope>NUCLEOTIDE SEQUENCE [LARGE SCALE GENOMIC DNA]</scope>
    <source>
        <strain evidence="5">RP-3-7</strain>
    </source>
</reference>
<feature type="domain" description="DUF7507" evidence="3">
    <location>
        <begin position="5209"/>
        <end position="5310"/>
    </location>
</feature>
<feature type="transmembrane region" description="Helical" evidence="2">
    <location>
        <begin position="21"/>
        <end position="40"/>
    </location>
</feature>
<keyword evidence="2" id="KW-0812">Transmembrane</keyword>
<feature type="domain" description="DUF7507" evidence="3">
    <location>
        <begin position="985"/>
        <end position="1087"/>
    </location>
</feature>
<feature type="domain" description="DUF7507" evidence="3">
    <location>
        <begin position="1337"/>
        <end position="1442"/>
    </location>
</feature>
<feature type="domain" description="DUF7507" evidence="3">
    <location>
        <begin position="5802"/>
        <end position="5904"/>
    </location>
</feature>
<feature type="domain" description="DUF7507" evidence="3">
    <location>
        <begin position="5687"/>
        <end position="5791"/>
    </location>
</feature>
<feature type="domain" description="DUF7507" evidence="3">
    <location>
        <begin position="2749"/>
        <end position="2850"/>
    </location>
</feature>
<feature type="domain" description="DUF7507" evidence="3">
    <location>
        <begin position="866"/>
        <end position="972"/>
    </location>
</feature>
<feature type="domain" description="DUF7507" evidence="3">
    <location>
        <begin position="2980"/>
        <end position="3079"/>
    </location>
</feature>
<feature type="domain" description="DUF7507" evidence="3">
    <location>
        <begin position="4975"/>
        <end position="5079"/>
    </location>
</feature>
<feature type="region of interest" description="Disordered" evidence="1">
    <location>
        <begin position="2480"/>
        <end position="2499"/>
    </location>
</feature>
<evidence type="ECO:0000259" key="3">
    <source>
        <dbReference type="Pfam" id="PF24346"/>
    </source>
</evidence>
<dbReference type="SMART" id="SM00710">
    <property type="entry name" value="PbH1"/>
    <property type="match status" value="19"/>
</dbReference>
<feature type="domain" description="DUF7507" evidence="3">
    <location>
        <begin position="2512"/>
        <end position="2618"/>
    </location>
</feature>
<feature type="domain" description="DUF7507" evidence="3">
    <location>
        <begin position="4738"/>
        <end position="4841"/>
    </location>
</feature>
<accession>A0A4Q9GWG1</accession>
<gene>
    <name evidence="4" type="ORF">EYE40_12040</name>
</gene>
<dbReference type="PANTHER" id="PTHR34819">
    <property type="entry name" value="LARGE CYSTEINE-RICH PERIPLASMIC PROTEIN OMCB"/>
    <property type="match status" value="1"/>
</dbReference>
<feature type="domain" description="DUF7507" evidence="3">
    <location>
        <begin position="3460"/>
        <end position="3545"/>
    </location>
</feature>
<feature type="domain" description="DUF7507" evidence="3">
    <location>
        <begin position="1101"/>
        <end position="1199"/>
    </location>
</feature>
<feature type="domain" description="DUF7507" evidence="3">
    <location>
        <begin position="4035"/>
        <end position="4138"/>
    </location>
</feature>
<dbReference type="Proteomes" id="UP000294194">
    <property type="component" value="Unassembled WGS sequence"/>
</dbReference>
<feature type="domain" description="DUF7507" evidence="3">
    <location>
        <begin position="4623"/>
        <end position="4724"/>
    </location>
</feature>
<feature type="domain" description="DUF7507" evidence="3">
    <location>
        <begin position="2161"/>
        <end position="2260"/>
    </location>
</feature>
<proteinExistence type="predicted"/>
<feature type="domain" description="DUF7507" evidence="3">
    <location>
        <begin position="1923"/>
        <end position="2029"/>
    </location>
</feature>
<feature type="domain" description="DUF7507" evidence="3">
    <location>
        <begin position="3092"/>
        <end position="3195"/>
    </location>
</feature>
<organism evidence="4 5">
    <name type="scientific">Glaciihabitans arcticus</name>
    <dbReference type="NCBI Taxonomy" id="2668039"/>
    <lineage>
        <taxon>Bacteria</taxon>
        <taxon>Bacillati</taxon>
        <taxon>Actinomycetota</taxon>
        <taxon>Actinomycetes</taxon>
        <taxon>Micrococcales</taxon>
        <taxon>Microbacteriaceae</taxon>
        <taxon>Glaciihabitans</taxon>
    </lineage>
</organism>
<keyword evidence="2" id="KW-1133">Transmembrane helix</keyword>
<feature type="domain" description="DUF7507" evidence="3">
    <location>
        <begin position="4505"/>
        <end position="4608"/>
    </location>
</feature>
<feature type="domain" description="DUF7507" evidence="3">
    <location>
        <begin position="5460"/>
        <end position="5547"/>
    </location>
</feature>
<feature type="domain" description="DUF7507" evidence="3">
    <location>
        <begin position="3568"/>
        <end position="3665"/>
    </location>
</feature>
<feature type="domain" description="DUF7507" evidence="3">
    <location>
        <begin position="3341"/>
        <end position="3425"/>
    </location>
</feature>
<feature type="region of interest" description="Disordered" evidence="1">
    <location>
        <begin position="3664"/>
        <end position="3687"/>
    </location>
</feature>
<feature type="domain" description="DUF7507" evidence="3">
    <location>
        <begin position="3920"/>
        <end position="4018"/>
    </location>
</feature>
<feature type="domain" description="DUF7507" evidence="3">
    <location>
        <begin position="633"/>
        <end position="735"/>
    </location>
</feature>
<feature type="domain" description="DUF7507" evidence="3">
    <location>
        <begin position="4155"/>
        <end position="4255"/>
    </location>
</feature>
<dbReference type="InterPro" id="IPR055354">
    <property type="entry name" value="DUF7507"/>
</dbReference>
<feature type="domain" description="DUF7507" evidence="3">
    <location>
        <begin position="1571"/>
        <end position="1674"/>
    </location>
</feature>
<feature type="domain" description="DUF7507" evidence="3">
    <location>
        <begin position="749"/>
        <end position="852"/>
    </location>
</feature>
<feature type="compositionally biased region" description="Low complexity" evidence="1">
    <location>
        <begin position="2366"/>
        <end position="2384"/>
    </location>
</feature>
<feature type="domain" description="DUF7507" evidence="3">
    <location>
        <begin position="5328"/>
        <end position="5427"/>
    </location>
</feature>
<feature type="domain" description="DUF7507" evidence="3">
    <location>
        <begin position="5566"/>
        <end position="5670"/>
    </location>
</feature>
<dbReference type="InterPro" id="IPR051172">
    <property type="entry name" value="Chlamydia_OmcB"/>
</dbReference>
<sequence length="6078" mass="607222">MVHGTPDAGSRRAHAPRFRRALALVVSIGVVVSGLTLAPAQQASAAVVQWGTNSGTTPNYQATVNGDFVQAGNGVLSCTGAALATGAGTCTNLHAAADPATANVNDNFAMVNSNTIAGFTTNSSSAKLTIPSGANVVKAFLTWSGNTGVFTGDSRMLCTTFSTSRGVATLPTGSAVGYRTRAAQLQVAGGPVTNVAPTSMLEDPASQATALYYSASADVTSAFGVGTGQPITVSAGNIWGPTGAGCYAGWGLTVVYDYGTYIPGNINSVPHRVIYYEGHVRQGQNDADLTVGFTGFTAVETGTRAGFTLFEGDRNIVGDSAEYSRSGTTYTELNNSAGVTNNFGIGRAIGSDRYTQTADTSAFTNQSVDVATIGLANVVQGDSSVNLRLGTSGDSYLLRNAILSVPTAGLQVNKSYNGTADVQARTAAEKATFTVVITNTGAGTLRNIVVTDDQSDCARTLTGVVLTPLQTTTYTCTATAASAGTYVSTANATGYTLVGNYLANDSDSTTINLSSIALAKTSALPAGSIGRVGDVLTYTFTITNNGSSPLTGVTVTDPLADLSALTYSWPTATAGALAAGAIATATATYTLKQADVNAGSIVNTATTTGTDSDGGIKPTATATRTTTIAPVSTIAVTKTGALVSPGTGRVGDVIRYSFGFTNTGNVTLTNVVLNDPLADLSTPVVTWPGTAGTLLPGATATATANYTIKQADVNAGSVKNTATVTSRTPAGATTTGTSPQASIPTVAAAPAMTTTKTGVASGNAGPGQTITYTFTVRNTGNVTLTDVVLTDPLATLSAITVTGGTGSLTSLAPNQTVIATATYTIKQADVDAGSVRNIATATSKAPNGATVSAVSTQSVVPTLAASPAITLAKSGTLPAGAANKAGDVVTYTFTLTNSGNVTLTAASITDPLQDLSAITVTGGTGTLANLSPGQTVIARATYTLKQSDVDAGSVANTATASAKPPTGANVTRTTPATVAIVPAGSLSVVKNASPATGLTAGATVNYSFVVKNEGNVTLSQVTLSDPLPSLGTITVTWPTPANPGVLTPGQTATATASYTVKQSDVDAGSIRNTASATGRTPSGTTVTGSSADRVVTTIAAAPALATTKTATIAGGAAGNAGDVINYAFRTTNSGNVTVTGVTINDPLQGLSALSYTWPGAVGVLAPGQFVTATATYVIKQADVNSGRVINTATGTGSYGATALTSSSGPITRNTAAPNPSIVTTKSGALATGATGRAGETVNWTITLRNSGNVTLTAVTVADSLPGITAPVYGTWPSGVANTLQPGQTVTATASYVLTQDDVNSGSVPNVATGRGTPPTGAAVTSTDSATVPLASGPALTIAKTGAVTSGNGSVGDTITFSFVVRNTGNVTLNSVGISDTLAGLSGLSYTWPVPASPNRLQPNTQATATATYVIKQADVNAGTVRNTATASGTPPTGPAVTATSAVASVATASAAPALTTTKTASPSTALTAGTTVTYTLTARNTGNVTLTGVTFAETLPDISVITVTGGTGTPASLAPGQTVIAQATYVVKQSDVDSGSVRNTASSTANFGATSVTGTTGQVVTPTVAAAPAISLSKTGTLQAGAKAGDSISYAFVVRNTGNVTLRNVTLTDPLQDLSAITVTGGTGTLATLLPNQTVTASASYVLKQSDVDAGAVANTARATGTPPTGAAVSVTTPNSVSVAPTGTLTVLKTGAVTTGTGIAGDIVTFSFTIRNTGNVTLSGVTLTDSLAGLSIPALTWQGGTTGVLAPNATATGTATYVIKQADVDSGSIANTATVTGKTPTGQTVPTATSSVTVPTATADRRITVSQTASILTGAKVGDVVSYTITITNPGNQTLTGVTLTDTLVGLTTPNITWPGAAGTLLPNGIATATATYTVTQADVDAGSFSNRASVTSTAPGNATVADTSAVLTTTTIAPVRTLSLAKSGTLPSGSSARVGDIVSYTFVLRNTGNVTVTGAGITDPLQDLSAITFAPGAWPTATAGTLPPLAQVTGTANYTLKQSDIDSGSLANTATGTATPPTGPVITATGLSTLPLASGPALTVTKAGSTVAGANSVNDTVTFSFVVRNTGNVTLTSVGISDTLAGLSTISYGTWPSGTTGRLLPNTQVLASATYVIKQADVNAGSVRNTATASGTPPTGPVVTATSTEAVVPTVAASSSMIVTKNATGSGGNVGDVITYSIVARNTGNVTLTGVTLNDPLLGIQTASLVWSNQPNVLQPQETVSTTATYVIQQADVDAGQVANTATATGVRPGGTVLEAQSTRVVTPTAPASPRLFLTKVAALPTGGNGSAGELVTWTIRITNTGNVTLSGIDLTDSLPGISPAAFGVWPGAPNVLAPNQEVLATATYVLGQSDIDSGALSNSATATGNPPTGAPTSFTGSGTLPLSTTSTLTLSKTAAYVGAGTGAVGDTIRYTFVARNTGKVTLTGVTISDPRPNLGAISYGSWPGAVGTLLPNQEITATADYVVRQIDVNTGSVTNTASVSGKPPTGPNTTASSQSVTVDTIARTASILATKTFTISGTGTGLVGEVITYTVSARNTGTVTLTGVSLSDTAPGLTPLVYGPWPGGVANTLQPNTPAVTATTTHVITQADVNAGSISNVATAAATSQVTPIVTNSTAPVVTDTVAADARYTFTKVGTPAAGFTGKAGDRITYTLTATNTGNQTLTGVTLTDPLINGVPIVISWPTPASPGVLQPGQVATGTADYTLIQSDVDSGSVINEASSTAVSPRNGPLARTAASTVPLAATPGISIVKTAVANGNRAVGDSIDYTVIVRNTGNVTLTGVTITDSLAGLPALSITWPGTPGVLPPNSSATGTASYVLTQANIDNQSVTNVASVTATPPAGAPAVTATSDPVVTSTAAVRGELRVVKTGTVLGGGIAGVGSVIRYLFTVTNTGNVTLTGATLSDQMLGAATPALGATTLAPQAVTTATVDYTVTQADVNAGSVINTATASATEPGNITITSPASTSTTATAASNPSILVDKTATTGATKAGDVVTWTFVVRNTGNVTLTAINLVDGLPGATPVIVPANTTLDPGAEFTVQSTSTVTQADVNAGALINTVTATGSPARGADATSSDSVTVPLVPDAGVSLTKTASPTSGLFVGDVVTYSFVARNTGNVTLTGVAISDALTNLTGIVYTNWNGNPAGTLQPNTEVIATATYVVTQRDVDAGSISSVATVRGTPPVGADVTDTDDATVTTIAADPSLFTTKTASSVAKPGVGQVITYTITVVNDGNVTLKDVAITDSLVGLSDLNYQAWPGGIERALGPDESITATATYVVTQNDVNSGSVTNTATAAGTTFIGTTPASDTSDPAVTPTIDRVVNYTFDKSGALESGALGEDGDIIEYVLTLTNTGNVSLTDVHFADTLIGLTPLQYTWPTTAPAGTLLPGATVTATTTFEVDQPNVDAGSVVNVGSGLVTPIGTAAEESKTDSVTVNIAPRGRLVAVKTGVLRSPGIGQVGDLIDYKVVVTNTGNVTVTNGRLVDPLPGISTPVIGWPGTPGTLPVGASVTGTATYPLTQADIDRGYIDNTAKVDARSPNSAVNDVAASSNTVRIDTVAPRDALGVTKTAIAGDRNVGDQITYNLIVRNTGNTTLTGVTLSDPLLGADLDALPWDNATNPNHNLPPNATIATQGRYTITQADVNAGFVRNVATAAGSSLVGARPATGTSGNVDTPTADADPGISVTKTGTAASTRVGGVVTYSFTIENTGNVRLSAVDLVDAMPGLYDLVFTAWNNGPLADGSLDPDDTATATAKYDLLQSDVNAGSVVNTVTAVGTPPRGAVARATAAATVPIVSGPDLRVSKTGSLNGAPGELNDFITYSFEIENTGNVTLSAVALTDSLAGVSAPVITWPGTARVLAPGAIATATATYRIQQTDVDFGSVSNVATATATTPAGATYSEDSPAAVTQTATRTRAIDVRKIDTRDGAGGVGDVIRYSIEIENTGNTTLTAVTLTDTMPGLTLSATTWPGATGTLLPGDIARAQGNYTIVQADVDNGSVTNQASVDGTSPIGAVSDETGPVTTPTAVPARTIQVTQTAELAPGATGRALDQVDYTFTLKNTGNQTLTGVTLTDPLVDFAGAVYTWPASDGVLLPGETVTVTVPYLLTQANVDNGSVSSTVTGSAQPPTGAALTQAVTVVLTIPPITKLSPVKSARILNNGTGAVGDVIEYTLRITNDGNVTMYDGLLVDPMIGLGTPVITWPIAGQPRVLPPGTFVTGVAEYTIKQSDVDTGRVTNTAHVSAKTPKGVLVSADSNTVVVPTVLEAPVIVATAVGTPRGTAGVGDVIDYEFRISNPGNVTLHGVTLVDAVTGVVLADVTWPNPARPGEIAPGTFARASGTYVITLDDVNAGAVTNPVTATGLSPSPTNTLVTDDDVSTIPTQAIGPNLAITKTAAFATAGRQDVGSTVNWSYLLTNTGNVTLTGAQLVDELGGISAISYDDWDGTAFTLKPGESVQASATSALTLAQLNAGRVESAATGSGTPPRGVDVTRSTTAGIDIPASPALTVAKAGVPRAGGGLGDIVDYTFTIRNTGNVTLTLLEVIDGLADISAVSYQWNGGPVGVIEPGSTIVATAEYTVKQSDVDSGQILNQATASGKPPVGPRVSGSSPIATTTLAPEDPELVVTKVATPPAVASVGAVVSYDFTITNTGTVTLHGIVLSDSLQGVEVSNVRWPGDEGVLAPNAVATATATFAIRQADVNAGSVINTASASGLTPKNVRTSSQDAVATVTTATANPVITVTKTGALAAGSTGRVGELVNFAFSLRNDGNQTLTNVRFVDQKAGVSTIQYDRAGFPGGTLQPGETITGTATYPLTQPEIDAATVSNSVRGYATPPTGVEFFQTATVNVPVVQSPDLTAFKTGVLRAGGIGQVGDWVDYKLVPTNTGNVTLYDGELTDALEGLTDPVITWPNPADEGTVAPGESATGVASYQLRQVDIDNGFMENTATVRAFTLGGTEIPATSNTVRINTVQAQPAVSVVKTGVATGSAGANDTIAYSFLIRNTGNVTIGSIAVNDPKLPAGGQPVIQWPGASRVLAPNVTVAATAIYDISQADVNAGNVINTATVSATPVRGLAVSATSNTSTVATEVAAPTVAVTNNGVRIGGATARAGDTVEWTYVFTNTGNVTLSGSSITDGIGALPAGDYSWSSGTPGVLGPADTATVIRTQVLTQADIDAGSVSSVATGRGLPPTGAAASATAPATVQLMGSPLLAISKTGAPAIPAQLGLGDALSYEVVLTNTGNTTLTGVTLGDALQGIVVTSTDWPDADGVLLPGDSVTYELSYTVQQEDVDRGSVDNVATATATSPAGAVGPVQSGTVSIDLEAHDPGIAVVKSGQLLTGTGDAGSVIQYEFDVTNTGNVTLRLVEVTDALPGVSTPVLTFPSTSNILAPGGVAHGTARYTVTRADVDNGTIRNTATAFGTTPDDVIINAPSAPFDISTSAARGELFTSHTAALAAGATGVLGNTMNYTFTLRNDGNVRVENVAMTNTVAGLGNFVYTWPDPVNPGRLLAGESAQVTATRTVSQADVDLGVVRNVTTATGEAARGPLNVSDTSPQTSVPLAAGASSMTVLKEGVVRGGGAPVVGSIIDYTFTATNTGSLTLTDPVFSDTKPGLSAIGGYTWPTATAGVVPPGQSATAAATYTVRQSDFDGGEVRNVASASATPSRGAAAVSGTSTPSVIPTAGGASSINIDKTQLLAAAATGRAGDAVLFRWEVTNTGTHTLTGVTVADPQVPASAISYAFPGAAGVLAPNGVVIATATYILSQADVDAGRIASTATTTGTPPTGTNVTDAEAGETLITAAPAMTVTKTSSAASFAQQGATLDYRIEVRNTGNVTLTGVTVSDVKPGLSALTYVWPGTPGTLRPNGLLVVTARYTITAADVASGTIDNTATANANAPGGSALTPVADTDTFAVPRVADIGITVSPKVRAGQAGFAGDTVVVSYVVRNNGTEPLNNVEITDPRTGLSTIVYGAWPGAVGVLLPGESVTATATYTITAAMEGQRLTETASVTSIDVNNGDPVLANAVGAVQLPVRAIDPGGLIKTGTDAEYPLGASLLLLLSGLGLILIARRRQRKAAS</sequence>
<dbReference type="NCBIfam" id="TIGR01451">
    <property type="entry name" value="B_ant_repeat"/>
    <property type="match status" value="33"/>
</dbReference>
<feature type="domain" description="DUF7507" evidence="3">
    <location>
        <begin position="1806"/>
        <end position="1907"/>
    </location>
</feature>
<feature type="domain" description="DUF7507" evidence="3">
    <location>
        <begin position="1688"/>
        <end position="1790"/>
    </location>
</feature>
<feature type="domain" description="DUF7507" evidence="3">
    <location>
        <begin position="1455"/>
        <end position="1551"/>
    </location>
</feature>
<keyword evidence="2" id="KW-0472">Membrane</keyword>
<comment type="caution">
    <text evidence="4">The sequence shown here is derived from an EMBL/GenBank/DDBJ whole genome shotgun (WGS) entry which is preliminary data.</text>
</comment>
<dbReference type="EMBL" id="SISG01000001">
    <property type="protein sequence ID" value="TBN58644.1"/>
    <property type="molecule type" value="Genomic_DNA"/>
</dbReference>
<feature type="domain" description="DUF7507" evidence="3">
    <location>
        <begin position="3802"/>
        <end position="3904"/>
    </location>
</feature>
<feature type="domain" description="DUF7507" evidence="3">
    <location>
        <begin position="2868"/>
        <end position="2967"/>
    </location>
</feature>
<evidence type="ECO:0000256" key="1">
    <source>
        <dbReference type="SAM" id="MobiDB-lite"/>
    </source>
</evidence>
<feature type="domain" description="DUF7507" evidence="3">
    <location>
        <begin position="515"/>
        <end position="614"/>
    </location>
</feature>
<evidence type="ECO:0000313" key="5">
    <source>
        <dbReference type="Proteomes" id="UP000294194"/>
    </source>
</evidence>
<feature type="domain" description="DUF7507" evidence="3">
    <location>
        <begin position="2041"/>
        <end position="2146"/>
    </location>
</feature>
<feature type="domain" description="DUF7507" evidence="3">
    <location>
        <begin position="3208"/>
        <end position="3310"/>
    </location>
</feature>
<name>A0A4Q9GWG1_9MICO</name>
<feature type="domain" description="DUF7507" evidence="3">
    <location>
        <begin position="4389"/>
        <end position="4493"/>
    </location>
</feature>
<dbReference type="PANTHER" id="PTHR34819:SF3">
    <property type="entry name" value="CELL SURFACE PROTEIN"/>
    <property type="match status" value="1"/>
</dbReference>
<dbReference type="Pfam" id="PF24346">
    <property type="entry name" value="DUF7507"/>
    <property type="match status" value="47"/>
</dbReference>
<protein>
    <submittedName>
        <fullName evidence="4">DUF11 domain-containing protein</fullName>
    </submittedName>
</protein>
<feature type="transmembrane region" description="Helical" evidence="2">
    <location>
        <begin position="6050"/>
        <end position="6069"/>
    </location>
</feature>
<evidence type="ECO:0000256" key="2">
    <source>
        <dbReference type="SAM" id="Phobius"/>
    </source>
</evidence>
<dbReference type="InterPro" id="IPR047589">
    <property type="entry name" value="DUF11_rpt"/>
</dbReference>
<evidence type="ECO:0000313" key="4">
    <source>
        <dbReference type="EMBL" id="TBN58644.1"/>
    </source>
</evidence>
<feature type="domain" description="DUF7507" evidence="3">
    <location>
        <begin position="4278"/>
        <end position="4370"/>
    </location>
</feature>
<feature type="domain" description="DUF7507" evidence="3">
    <location>
        <begin position="4856"/>
        <end position="4960"/>
    </location>
</feature>
<feature type="domain" description="DUF7507" evidence="3">
    <location>
        <begin position="2393"/>
        <end position="2497"/>
    </location>
</feature>
<feature type="domain" description="DUF7507" evidence="3">
    <location>
        <begin position="2637"/>
        <end position="2735"/>
    </location>
</feature>
<feature type="region of interest" description="Disordered" evidence="1">
    <location>
        <begin position="2363"/>
        <end position="2384"/>
    </location>
</feature>
<feature type="domain" description="DUF7507" evidence="3">
    <location>
        <begin position="5928"/>
        <end position="6020"/>
    </location>
</feature>
<feature type="domain" description="DUF7507" evidence="3">
    <location>
        <begin position="5107"/>
        <end position="5197"/>
    </location>
</feature>